<evidence type="ECO:0000313" key="4">
    <source>
        <dbReference type="Proteomes" id="UP000024837"/>
    </source>
</evidence>
<gene>
    <name evidence="3" type="ORF">DRE_01390</name>
</gene>
<dbReference type="OrthoDB" id="5411773at2759"/>
<dbReference type="HOGENOM" id="CLU_548547_0_0_1"/>
<feature type="region of interest" description="Disordered" evidence="1">
    <location>
        <begin position="143"/>
        <end position="163"/>
    </location>
</feature>
<dbReference type="SMART" id="SM01408">
    <property type="entry name" value="ING"/>
    <property type="match status" value="1"/>
</dbReference>
<dbReference type="GO" id="GO:0004402">
    <property type="term" value="F:histone acetyltransferase activity"/>
    <property type="evidence" value="ECO:0007669"/>
    <property type="project" value="TreeGrafter"/>
</dbReference>
<feature type="compositionally biased region" description="Basic and acidic residues" evidence="1">
    <location>
        <begin position="435"/>
        <end position="455"/>
    </location>
</feature>
<dbReference type="EMBL" id="KI966448">
    <property type="protein sequence ID" value="EWC44038.1"/>
    <property type="molecule type" value="Genomic_DNA"/>
</dbReference>
<dbReference type="GO" id="GO:0000123">
    <property type="term" value="C:histone acetyltransferase complex"/>
    <property type="evidence" value="ECO:0007669"/>
    <property type="project" value="TreeGrafter"/>
</dbReference>
<dbReference type="Proteomes" id="UP000024837">
    <property type="component" value="Unassembled WGS sequence"/>
</dbReference>
<protein>
    <recommendedName>
        <fullName evidence="2">Inhibitor of growth protein N-terminal histone-binding domain-containing protein</fullName>
    </recommendedName>
</protein>
<dbReference type="PANTHER" id="PTHR10333:SF94">
    <property type="entry name" value="FINGER DOMAIN PROTEIN, PUTATIVE (AFU_ORTHOLOGUE AFUA_3G11940)-RELATED"/>
    <property type="match status" value="1"/>
</dbReference>
<dbReference type="GO" id="GO:0006355">
    <property type="term" value="P:regulation of DNA-templated transcription"/>
    <property type="evidence" value="ECO:0007669"/>
    <property type="project" value="TreeGrafter"/>
</dbReference>
<dbReference type="InterPro" id="IPR013083">
    <property type="entry name" value="Znf_RING/FYVE/PHD"/>
</dbReference>
<dbReference type="PANTHER" id="PTHR10333">
    <property type="entry name" value="INHIBITOR OF GROWTH PROTEIN"/>
    <property type="match status" value="1"/>
</dbReference>
<dbReference type="InterPro" id="IPR024610">
    <property type="entry name" value="ING_N_histone-binding"/>
</dbReference>
<evidence type="ECO:0000313" key="3">
    <source>
        <dbReference type="EMBL" id="EWC44038.1"/>
    </source>
</evidence>
<feature type="domain" description="Inhibitor of growth protein N-terminal histone-binding" evidence="2">
    <location>
        <begin position="22"/>
        <end position="134"/>
    </location>
</feature>
<name>W7HVX5_9PEZI</name>
<sequence length="525" mass="57721">MDIDIVPFESTSHDINPDASSVVSEYIDYTEYLHCDIARSLSLINKLDSDYTKCAAAVHEVASDYCALVEADPATDDIGIDIAGLERVRELRQGIANPLNAGLADREESVAEAARLYETVDRHFNRLSDIIRRLQKITVIPRQPLPQDKTQDHGASKQSDSQMRITLRSITSSSARYTNARTPVVPMKTLASARKRAASRFTDEKSTHRIADHTPKAHVSKASSSYIHIPQPLEPDSSDESDWDTAPTPPAFISDVDRKSSLTHCYTEDDRRLPWFELQPQELAVLRKRMKKNSSWQPSDAMMLKQLEMLGRGVRGFRKWARRTGQSKADVDRILEGGEGLPGGLAIGALKRSQDNKGMRLNVMKRAKREREKAEAAAAAAAQTIEGPGGNDKAKMEAISRSRAGARRTSIQAIDAPSAPEERSPIASAGQSNKIKSETTSKKPPHTDANAHTDKTPSQPPLSSRKLRKPLTSGGEDGMAGQNNAYCDDGDDMPIDPNEPTYCLCNRVGFGTMVGCDNDDVRFPS</sequence>
<feature type="region of interest" description="Disordered" evidence="1">
    <location>
        <begin position="231"/>
        <end position="252"/>
    </location>
</feature>
<dbReference type="GO" id="GO:0005634">
    <property type="term" value="C:nucleus"/>
    <property type="evidence" value="ECO:0007669"/>
    <property type="project" value="TreeGrafter"/>
</dbReference>
<organism evidence="3 4">
    <name type="scientific">Drechslerella stenobrocha 248</name>
    <dbReference type="NCBI Taxonomy" id="1043628"/>
    <lineage>
        <taxon>Eukaryota</taxon>
        <taxon>Fungi</taxon>
        <taxon>Dikarya</taxon>
        <taxon>Ascomycota</taxon>
        <taxon>Pezizomycotina</taxon>
        <taxon>Orbiliomycetes</taxon>
        <taxon>Orbiliales</taxon>
        <taxon>Orbiliaceae</taxon>
        <taxon>Drechslerella</taxon>
    </lineage>
</organism>
<reference evidence="3 4" key="1">
    <citation type="submission" date="2013-05" db="EMBL/GenBank/DDBJ databases">
        <title>Drechslerella stenobrocha genome reveals carnivorous origination and mechanical trapping mechanism of predatory fungi.</title>
        <authorList>
            <person name="Liu X."/>
            <person name="Zhang W."/>
            <person name="Liu K."/>
        </authorList>
    </citation>
    <scope>NUCLEOTIDE SEQUENCE [LARGE SCALE GENOMIC DNA]</scope>
    <source>
        <strain evidence="3 4">248</strain>
    </source>
</reference>
<proteinExistence type="predicted"/>
<dbReference type="InterPro" id="IPR011011">
    <property type="entry name" value="Znf_FYVE_PHD"/>
</dbReference>
<evidence type="ECO:0000256" key="1">
    <source>
        <dbReference type="SAM" id="MobiDB-lite"/>
    </source>
</evidence>
<dbReference type="SUPFAM" id="SSF57903">
    <property type="entry name" value="FYVE/PHD zinc finger"/>
    <property type="match status" value="1"/>
</dbReference>
<dbReference type="Gene3D" id="3.30.40.10">
    <property type="entry name" value="Zinc/RING finger domain, C3HC4 (zinc finger)"/>
    <property type="match status" value="1"/>
</dbReference>
<dbReference type="Gene3D" id="6.10.140.1740">
    <property type="match status" value="1"/>
</dbReference>
<evidence type="ECO:0000259" key="2">
    <source>
        <dbReference type="SMART" id="SM01408"/>
    </source>
</evidence>
<feature type="region of interest" description="Disordered" evidence="1">
    <location>
        <begin position="368"/>
        <end position="492"/>
    </location>
</feature>
<dbReference type="InterPro" id="IPR028651">
    <property type="entry name" value="ING_fam"/>
</dbReference>
<dbReference type="AlphaFoldDB" id="W7HVX5"/>
<accession>W7HVX5</accession>
<keyword evidence="4" id="KW-1185">Reference proteome</keyword>